<keyword evidence="2" id="KW-1185">Reference proteome</keyword>
<proteinExistence type="predicted"/>
<dbReference type="EnsemblBacteria" id="CAD72370">
    <property type="protein sequence ID" value="CAD72370"/>
    <property type="gene ID" value="RB2002"/>
</dbReference>
<dbReference type="EMBL" id="BX294136">
    <property type="protein sequence ID" value="CAD72370.1"/>
    <property type="molecule type" value="Genomic_DNA"/>
</dbReference>
<dbReference type="STRING" id="243090.RB2002"/>
<dbReference type="Proteomes" id="UP000001025">
    <property type="component" value="Chromosome"/>
</dbReference>
<name>Q7UWJ3_RHOBA</name>
<sequence>MNGRSSSRFNSRCAQSTPVRFHHEAWSSSVAGYEHTWTTVATLTIATLSIEMVGVVNCDVFQAILLTLIFGRNYTLE</sequence>
<gene>
    <name evidence="1" type="ordered locus">RB2002</name>
</gene>
<evidence type="ECO:0000313" key="1">
    <source>
        <dbReference type="EMBL" id="CAD72370.1"/>
    </source>
</evidence>
<dbReference type="HOGENOM" id="CLU_2635671_0_0_0"/>
<evidence type="ECO:0000313" key="2">
    <source>
        <dbReference type="Proteomes" id="UP000001025"/>
    </source>
</evidence>
<accession>Q7UWJ3</accession>
<dbReference type="KEGG" id="rba:RB2002"/>
<dbReference type="AlphaFoldDB" id="Q7UWJ3"/>
<protein>
    <submittedName>
        <fullName evidence="1">Uncharacterized protein</fullName>
    </submittedName>
</protein>
<organism evidence="1 2">
    <name type="scientific">Rhodopirellula baltica (strain DSM 10527 / NCIMB 13988 / SH1)</name>
    <dbReference type="NCBI Taxonomy" id="243090"/>
    <lineage>
        <taxon>Bacteria</taxon>
        <taxon>Pseudomonadati</taxon>
        <taxon>Planctomycetota</taxon>
        <taxon>Planctomycetia</taxon>
        <taxon>Pirellulales</taxon>
        <taxon>Pirellulaceae</taxon>
        <taxon>Rhodopirellula</taxon>
    </lineage>
</organism>
<dbReference type="InParanoid" id="Q7UWJ3"/>
<reference evidence="1 2" key="1">
    <citation type="journal article" date="2003" name="Proc. Natl. Acad. Sci. U.S.A.">
        <title>Complete genome sequence of the marine planctomycete Pirellula sp. strain 1.</title>
        <authorList>
            <person name="Gloeckner F.O."/>
            <person name="Kube M."/>
            <person name="Bauer M."/>
            <person name="Teeling H."/>
            <person name="Lombardot T."/>
            <person name="Ludwig W."/>
            <person name="Gade D."/>
            <person name="Beck A."/>
            <person name="Borzym K."/>
            <person name="Heitmann K."/>
            <person name="Rabus R."/>
            <person name="Schlesner H."/>
            <person name="Amann R."/>
            <person name="Reinhardt R."/>
        </authorList>
    </citation>
    <scope>NUCLEOTIDE SEQUENCE [LARGE SCALE GENOMIC DNA]</scope>
    <source>
        <strain evidence="2">DSM 10527 / NCIMB 13988 / SH1</strain>
    </source>
</reference>